<accession>A0A8K0T509</accession>
<keyword evidence="5 7" id="KW-0503">Monooxygenase</keyword>
<keyword evidence="8" id="KW-0472">Membrane</keyword>
<evidence type="ECO:0000256" key="3">
    <source>
        <dbReference type="ARBA" id="ARBA00022723"/>
    </source>
</evidence>
<dbReference type="Pfam" id="PF00067">
    <property type="entry name" value="p450"/>
    <property type="match status" value="1"/>
</dbReference>
<keyword evidence="7" id="KW-0560">Oxidoreductase</keyword>
<dbReference type="SUPFAM" id="SSF48264">
    <property type="entry name" value="Cytochrome P450"/>
    <property type="match status" value="1"/>
</dbReference>
<dbReference type="PRINTS" id="PR00465">
    <property type="entry name" value="EP450IV"/>
</dbReference>
<dbReference type="OrthoDB" id="1470350at2759"/>
<comment type="cofactor">
    <cofactor evidence="1 6">
        <name>heme</name>
        <dbReference type="ChEBI" id="CHEBI:30413"/>
    </cofactor>
</comment>
<dbReference type="InterPro" id="IPR017972">
    <property type="entry name" value="Cyt_P450_CS"/>
</dbReference>
<dbReference type="InterPro" id="IPR036396">
    <property type="entry name" value="Cyt_P450_sf"/>
</dbReference>
<evidence type="ECO:0000256" key="1">
    <source>
        <dbReference type="ARBA" id="ARBA00001971"/>
    </source>
</evidence>
<dbReference type="Proteomes" id="UP000813385">
    <property type="component" value="Unassembled WGS sequence"/>
</dbReference>
<dbReference type="GO" id="GO:0004497">
    <property type="term" value="F:monooxygenase activity"/>
    <property type="evidence" value="ECO:0007669"/>
    <property type="project" value="UniProtKB-KW"/>
</dbReference>
<keyword evidence="4 6" id="KW-0408">Iron</keyword>
<proteinExistence type="inferred from homology"/>
<dbReference type="PROSITE" id="PS00086">
    <property type="entry name" value="CYTOCHROME_P450"/>
    <property type="match status" value="1"/>
</dbReference>
<name>A0A8K0T509_9PEZI</name>
<gene>
    <name evidence="9" type="ORF">B0T11DRAFT_291142</name>
</gene>
<evidence type="ECO:0000256" key="2">
    <source>
        <dbReference type="ARBA" id="ARBA00010617"/>
    </source>
</evidence>
<keyword evidence="8" id="KW-1133">Transmembrane helix</keyword>
<protein>
    <submittedName>
        <fullName evidence="9">Cytochrome P450</fullName>
    </submittedName>
</protein>
<comment type="similarity">
    <text evidence="2 7">Belongs to the cytochrome P450 family.</text>
</comment>
<evidence type="ECO:0000313" key="10">
    <source>
        <dbReference type="Proteomes" id="UP000813385"/>
    </source>
</evidence>
<dbReference type="EMBL" id="JAGPXD010000007">
    <property type="protein sequence ID" value="KAH7347316.1"/>
    <property type="molecule type" value="Genomic_DNA"/>
</dbReference>
<dbReference type="Gene3D" id="1.10.630.10">
    <property type="entry name" value="Cytochrome P450"/>
    <property type="match status" value="1"/>
</dbReference>
<evidence type="ECO:0000256" key="7">
    <source>
        <dbReference type="RuleBase" id="RU000461"/>
    </source>
</evidence>
<keyword evidence="8" id="KW-0812">Transmembrane</keyword>
<dbReference type="GO" id="GO:0020037">
    <property type="term" value="F:heme binding"/>
    <property type="evidence" value="ECO:0007669"/>
    <property type="project" value="InterPro"/>
</dbReference>
<feature type="transmembrane region" description="Helical" evidence="8">
    <location>
        <begin position="12"/>
        <end position="31"/>
    </location>
</feature>
<keyword evidence="3 6" id="KW-0479">Metal-binding</keyword>
<keyword evidence="10" id="KW-1185">Reference proteome</keyword>
<feature type="binding site" description="axial binding residue" evidence="6">
    <location>
        <position position="443"/>
    </location>
    <ligand>
        <name>heme</name>
        <dbReference type="ChEBI" id="CHEBI:30413"/>
    </ligand>
    <ligandPart>
        <name>Fe</name>
        <dbReference type="ChEBI" id="CHEBI:18248"/>
    </ligandPart>
</feature>
<sequence length="512" mass="56826">MTKMSSVEEPTAFAYTTLAIAAVPLALIAVSRMVSPKSDPREPPPLWPTVPLVGHIISLLRESASFYSRLFKENALPICTLPMLNGKIYVINSPGLISAAMKNPDVSFEPFFLELSGGAIGLRKSDLNMLLSDGNLDKFMDLVHTGFKGPSLAKLNVAALSKLGETLNAVQPGEELVIPDIWIWLRDVLGEGITYSLFGEHNPFTKEVYADVWEYEEGIALLAQGLHFAAPKSLAARKRVNKALEEYYAAHYDEHESVSDIMRKRAALSRQVGTSSEDLGILEFIIPWVGSTNTVPTFMWYFLNVFSRPELVKRIRAEVEAFAVIESAEGGGRVVTLNASTIEKGCPLVAGAYRETLRVYVHNLGMRRVLRETTLRDPDNGREYLLRKGVDVQWQSGVTHQLPSVWGESWDEFEPERFVDVPTSDEKKRRGANIPFGGGKHLCPGRNFALAENLGFLAAIALGFEVEGARVPASKDPLMGVATRRPVWGDVEKRLKLQRRAGWEDVTWKFVA</sequence>
<evidence type="ECO:0000256" key="8">
    <source>
        <dbReference type="SAM" id="Phobius"/>
    </source>
</evidence>
<dbReference type="GO" id="GO:0016705">
    <property type="term" value="F:oxidoreductase activity, acting on paired donors, with incorporation or reduction of molecular oxygen"/>
    <property type="evidence" value="ECO:0007669"/>
    <property type="project" value="InterPro"/>
</dbReference>
<dbReference type="PANTHER" id="PTHR47582">
    <property type="entry name" value="P450, PUTATIVE (EUROFUNG)-RELATED"/>
    <property type="match status" value="1"/>
</dbReference>
<keyword evidence="6 7" id="KW-0349">Heme</keyword>
<evidence type="ECO:0000256" key="6">
    <source>
        <dbReference type="PIRSR" id="PIRSR602403-1"/>
    </source>
</evidence>
<dbReference type="CDD" id="cd11040">
    <property type="entry name" value="CYP7_CYP8-like"/>
    <property type="match status" value="1"/>
</dbReference>
<organism evidence="9 10">
    <name type="scientific">Plectosphaerella cucumerina</name>
    <dbReference type="NCBI Taxonomy" id="40658"/>
    <lineage>
        <taxon>Eukaryota</taxon>
        <taxon>Fungi</taxon>
        <taxon>Dikarya</taxon>
        <taxon>Ascomycota</taxon>
        <taxon>Pezizomycotina</taxon>
        <taxon>Sordariomycetes</taxon>
        <taxon>Hypocreomycetidae</taxon>
        <taxon>Glomerellales</taxon>
        <taxon>Plectosphaerellaceae</taxon>
        <taxon>Plectosphaerella</taxon>
    </lineage>
</organism>
<reference evidence="9" key="1">
    <citation type="journal article" date="2021" name="Nat. Commun.">
        <title>Genetic determinants of endophytism in the Arabidopsis root mycobiome.</title>
        <authorList>
            <person name="Mesny F."/>
            <person name="Miyauchi S."/>
            <person name="Thiergart T."/>
            <person name="Pickel B."/>
            <person name="Atanasova L."/>
            <person name="Karlsson M."/>
            <person name="Huettel B."/>
            <person name="Barry K.W."/>
            <person name="Haridas S."/>
            <person name="Chen C."/>
            <person name="Bauer D."/>
            <person name="Andreopoulos W."/>
            <person name="Pangilinan J."/>
            <person name="LaButti K."/>
            <person name="Riley R."/>
            <person name="Lipzen A."/>
            <person name="Clum A."/>
            <person name="Drula E."/>
            <person name="Henrissat B."/>
            <person name="Kohler A."/>
            <person name="Grigoriev I.V."/>
            <person name="Martin F.M."/>
            <person name="Hacquard S."/>
        </authorList>
    </citation>
    <scope>NUCLEOTIDE SEQUENCE</scope>
    <source>
        <strain evidence="9">MPI-CAGE-AT-0016</strain>
    </source>
</reference>
<dbReference type="InterPro" id="IPR053007">
    <property type="entry name" value="CYP450_monoxygenase_sec-met"/>
</dbReference>
<evidence type="ECO:0000256" key="4">
    <source>
        <dbReference type="ARBA" id="ARBA00023004"/>
    </source>
</evidence>
<dbReference type="AlphaFoldDB" id="A0A8K0T509"/>
<dbReference type="PANTHER" id="PTHR47582:SF1">
    <property type="entry name" value="P450, PUTATIVE (EUROFUNG)-RELATED"/>
    <property type="match status" value="1"/>
</dbReference>
<comment type="caution">
    <text evidence="9">The sequence shown here is derived from an EMBL/GenBank/DDBJ whole genome shotgun (WGS) entry which is preliminary data.</text>
</comment>
<dbReference type="InterPro" id="IPR001128">
    <property type="entry name" value="Cyt_P450"/>
</dbReference>
<evidence type="ECO:0000313" key="9">
    <source>
        <dbReference type="EMBL" id="KAH7347316.1"/>
    </source>
</evidence>
<dbReference type="GO" id="GO:0005506">
    <property type="term" value="F:iron ion binding"/>
    <property type="evidence" value="ECO:0007669"/>
    <property type="project" value="InterPro"/>
</dbReference>
<evidence type="ECO:0000256" key="5">
    <source>
        <dbReference type="ARBA" id="ARBA00023033"/>
    </source>
</evidence>
<dbReference type="InterPro" id="IPR002403">
    <property type="entry name" value="Cyt_P450_E_grp-IV"/>
</dbReference>